<proteinExistence type="predicted"/>
<dbReference type="InterPro" id="IPR050204">
    <property type="entry name" value="AraC_XylS_family_regulators"/>
</dbReference>
<dbReference type="InterPro" id="IPR009057">
    <property type="entry name" value="Homeodomain-like_sf"/>
</dbReference>
<dbReference type="InterPro" id="IPR003313">
    <property type="entry name" value="AraC-bd"/>
</dbReference>
<dbReference type="Gene3D" id="1.10.10.60">
    <property type="entry name" value="Homeodomain-like"/>
    <property type="match status" value="2"/>
</dbReference>
<dbReference type="InterPro" id="IPR014710">
    <property type="entry name" value="RmlC-like_jellyroll"/>
</dbReference>
<evidence type="ECO:0000313" key="6">
    <source>
        <dbReference type="Proteomes" id="UP000670947"/>
    </source>
</evidence>
<dbReference type="InterPro" id="IPR037923">
    <property type="entry name" value="HTH-like"/>
</dbReference>
<dbReference type="Pfam" id="PF02311">
    <property type="entry name" value="AraC_binding"/>
    <property type="match status" value="1"/>
</dbReference>
<dbReference type="Proteomes" id="UP000670947">
    <property type="component" value="Unassembled WGS sequence"/>
</dbReference>
<dbReference type="EMBL" id="JAGGDJ010000050">
    <property type="protein sequence ID" value="MBO7748223.1"/>
    <property type="molecule type" value="Genomic_DNA"/>
</dbReference>
<evidence type="ECO:0000259" key="4">
    <source>
        <dbReference type="PROSITE" id="PS01124"/>
    </source>
</evidence>
<dbReference type="SUPFAM" id="SSF46689">
    <property type="entry name" value="Homeodomain-like"/>
    <property type="match status" value="1"/>
</dbReference>
<organism evidence="5 6">
    <name type="scientific">Paenibacillus artemisiicola</name>
    <dbReference type="NCBI Taxonomy" id="1172618"/>
    <lineage>
        <taxon>Bacteria</taxon>
        <taxon>Bacillati</taxon>
        <taxon>Bacillota</taxon>
        <taxon>Bacilli</taxon>
        <taxon>Bacillales</taxon>
        <taxon>Paenibacillaceae</taxon>
        <taxon>Paenibacillus</taxon>
    </lineage>
</organism>
<evidence type="ECO:0000256" key="3">
    <source>
        <dbReference type="ARBA" id="ARBA00023163"/>
    </source>
</evidence>
<feature type="domain" description="HTH araC/xylS-type" evidence="4">
    <location>
        <begin position="202"/>
        <end position="304"/>
    </location>
</feature>
<gene>
    <name evidence="5" type="ORF">I8J29_28965</name>
</gene>
<dbReference type="PANTHER" id="PTHR46796">
    <property type="entry name" value="HTH-TYPE TRANSCRIPTIONAL ACTIVATOR RHAS-RELATED"/>
    <property type="match status" value="1"/>
</dbReference>
<dbReference type="InterPro" id="IPR018060">
    <property type="entry name" value="HTH_AraC"/>
</dbReference>
<reference evidence="5 6" key="1">
    <citation type="submission" date="2021-03" db="EMBL/GenBank/DDBJ databases">
        <title>Paenibacillus artemisicola MWE-103 whole genome sequence.</title>
        <authorList>
            <person name="Ham Y.J."/>
        </authorList>
    </citation>
    <scope>NUCLEOTIDE SEQUENCE [LARGE SCALE GENOMIC DNA]</scope>
    <source>
        <strain evidence="5 6">MWE-103</strain>
    </source>
</reference>
<keyword evidence="1" id="KW-0805">Transcription regulation</keyword>
<dbReference type="RefSeq" id="WP_208850805.1">
    <property type="nucleotide sequence ID" value="NZ_JAGGDJ010000050.1"/>
</dbReference>
<accession>A0ABS3WIS6</accession>
<name>A0ABS3WIS6_9BACL</name>
<sequence length="308" mass="34983">MCGHSPADLPLPKTIAWDDLQPVVWYANRMQCPPGFVFGPRVIDEHQFILVADGRGSAWIQGERYDAVPGSLFYYGPETVHRFEADRERPFLLYGLHFSWTGEYAGTGAGISIRETSFDPAADAKRDNRMVVESPGRPEDDLTIGDVRELPAERFEPLFARIAECYGMEDRGFKASLLRGLLLELIASIKQGERREGRQPISPLVAGIAERLARRARERYDRRWLGEWSAYHPDYIARQFRAQLGVAPYDYFMARKLQLAKDLLAHTELPLLAIAAELEAGSIHNFTKWFKQRAGVPPGKFRGDSRFI</sequence>
<dbReference type="Pfam" id="PF12833">
    <property type="entry name" value="HTH_18"/>
    <property type="match status" value="1"/>
</dbReference>
<dbReference type="SUPFAM" id="SSF51215">
    <property type="entry name" value="Regulatory protein AraC"/>
    <property type="match status" value="1"/>
</dbReference>
<keyword evidence="2" id="KW-0238">DNA-binding</keyword>
<comment type="caution">
    <text evidence="5">The sequence shown here is derived from an EMBL/GenBank/DDBJ whole genome shotgun (WGS) entry which is preliminary data.</text>
</comment>
<keyword evidence="6" id="KW-1185">Reference proteome</keyword>
<keyword evidence="3" id="KW-0804">Transcription</keyword>
<dbReference type="PANTHER" id="PTHR46796:SF2">
    <property type="entry name" value="TRANSCRIPTIONAL REGULATORY PROTEIN"/>
    <property type="match status" value="1"/>
</dbReference>
<dbReference type="SMART" id="SM00342">
    <property type="entry name" value="HTH_ARAC"/>
    <property type="match status" value="1"/>
</dbReference>
<dbReference type="Gene3D" id="2.60.120.10">
    <property type="entry name" value="Jelly Rolls"/>
    <property type="match status" value="1"/>
</dbReference>
<dbReference type="PROSITE" id="PS01124">
    <property type="entry name" value="HTH_ARAC_FAMILY_2"/>
    <property type="match status" value="1"/>
</dbReference>
<evidence type="ECO:0000256" key="2">
    <source>
        <dbReference type="ARBA" id="ARBA00023125"/>
    </source>
</evidence>
<evidence type="ECO:0000313" key="5">
    <source>
        <dbReference type="EMBL" id="MBO7748223.1"/>
    </source>
</evidence>
<evidence type="ECO:0000256" key="1">
    <source>
        <dbReference type="ARBA" id="ARBA00023015"/>
    </source>
</evidence>
<protein>
    <submittedName>
        <fullName evidence="5">AraC family transcriptional regulator</fullName>
    </submittedName>
</protein>